<feature type="compositionally biased region" description="Pro residues" evidence="1">
    <location>
        <begin position="89"/>
        <end position="100"/>
    </location>
</feature>
<evidence type="ECO:0008006" key="5">
    <source>
        <dbReference type="Google" id="ProtNLM"/>
    </source>
</evidence>
<dbReference type="VEuPathDB" id="ToxoDB:BESB_026510"/>
<dbReference type="Proteomes" id="UP000224006">
    <property type="component" value="Unassembled WGS sequence"/>
</dbReference>
<gene>
    <name evidence="3" type="ORF">BESB_026510</name>
</gene>
<feature type="region of interest" description="Disordered" evidence="1">
    <location>
        <begin position="1"/>
        <end position="106"/>
    </location>
</feature>
<feature type="transmembrane region" description="Helical" evidence="2">
    <location>
        <begin position="502"/>
        <end position="526"/>
    </location>
</feature>
<accession>A0A2A9M7Q3</accession>
<dbReference type="KEGG" id="bbes:BESB_026510"/>
<feature type="region of interest" description="Disordered" evidence="1">
    <location>
        <begin position="676"/>
        <end position="702"/>
    </location>
</feature>
<evidence type="ECO:0000256" key="1">
    <source>
        <dbReference type="SAM" id="MobiDB-lite"/>
    </source>
</evidence>
<feature type="compositionally biased region" description="Low complexity" evidence="1">
    <location>
        <begin position="396"/>
        <end position="412"/>
    </location>
</feature>
<reference evidence="3 4" key="1">
    <citation type="submission" date="2017-09" db="EMBL/GenBank/DDBJ databases">
        <title>Genome sequencing of Besnoitia besnoiti strain Bb-Ger1.</title>
        <authorList>
            <person name="Schares G."/>
            <person name="Venepally P."/>
            <person name="Lorenzi H.A."/>
        </authorList>
    </citation>
    <scope>NUCLEOTIDE SEQUENCE [LARGE SCALE GENOMIC DNA]</scope>
    <source>
        <strain evidence="3 4">Bb-Ger1</strain>
    </source>
</reference>
<keyword evidence="4" id="KW-1185">Reference proteome</keyword>
<evidence type="ECO:0000313" key="3">
    <source>
        <dbReference type="EMBL" id="PFH31677.1"/>
    </source>
</evidence>
<dbReference type="GeneID" id="40307703"/>
<feature type="region of interest" description="Disordered" evidence="1">
    <location>
        <begin position="302"/>
        <end position="352"/>
    </location>
</feature>
<feature type="compositionally biased region" description="Low complexity" evidence="1">
    <location>
        <begin position="427"/>
        <end position="439"/>
    </location>
</feature>
<dbReference type="OrthoDB" id="10340620at2759"/>
<evidence type="ECO:0000313" key="4">
    <source>
        <dbReference type="Proteomes" id="UP000224006"/>
    </source>
</evidence>
<feature type="transmembrane region" description="Helical" evidence="2">
    <location>
        <begin position="474"/>
        <end position="495"/>
    </location>
</feature>
<feature type="region of interest" description="Disordered" evidence="1">
    <location>
        <begin position="533"/>
        <end position="603"/>
    </location>
</feature>
<organism evidence="3 4">
    <name type="scientific">Besnoitia besnoiti</name>
    <name type="common">Apicomplexan protozoan</name>
    <dbReference type="NCBI Taxonomy" id="94643"/>
    <lineage>
        <taxon>Eukaryota</taxon>
        <taxon>Sar</taxon>
        <taxon>Alveolata</taxon>
        <taxon>Apicomplexa</taxon>
        <taxon>Conoidasida</taxon>
        <taxon>Coccidia</taxon>
        <taxon>Eucoccidiorida</taxon>
        <taxon>Eimeriorina</taxon>
        <taxon>Sarcocystidae</taxon>
        <taxon>Besnoitia</taxon>
    </lineage>
</organism>
<comment type="caution">
    <text evidence="3">The sequence shown here is derived from an EMBL/GenBank/DDBJ whole genome shotgun (WGS) entry which is preliminary data.</text>
</comment>
<evidence type="ECO:0000256" key="2">
    <source>
        <dbReference type="SAM" id="Phobius"/>
    </source>
</evidence>
<dbReference type="EMBL" id="NWUJ01000014">
    <property type="protein sequence ID" value="PFH31677.1"/>
    <property type="molecule type" value="Genomic_DNA"/>
</dbReference>
<proteinExistence type="predicted"/>
<keyword evidence="2" id="KW-0812">Transmembrane</keyword>
<name>A0A2A9M7Q3_BESBE</name>
<dbReference type="RefSeq" id="XP_029215686.1">
    <property type="nucleotide sequence ID" value="XM_029361331.1"/>
</dbReference>
<keyword evidence="2" id="KW-0472">Membrane</keyword>
<dbReference type="AlphaFoldDB" id="A0A2A9M7Q3"/>
<sequence length="823" mass="86924">MAPGPLAAQQRAPGSSEVPPPHSAGRADPSFRVPHPPDAGALGRFSGAYPQRGGGVYTRLPRRPSRGEGSAFLEPFLGSREDSTEFSCSPPPGRYPPPSRSPREALPANAAESLARAKRQLRRTLATAEGEERRLVQVFCGACATTLGLVLFALLFQYDAMFVIDGRDVFTQEHHTVTFFHTKLWRRQALVEDAQWTRISAPSSRALSPPASAAGRLLSSSDWPRLPAVPPGVLSAVEVGSASFASSLAAALSSQPQQPLGASHAASPASQSPVSVASAAASSSAAADFSSRSPPLAAAPFRDHAKRESGGQRAFPKAPQPEHEAKPASNFLQGRKQADKRESRPGLLRKVGADGVVTDEPILSSGFSAAVGESPISSEGGSARGGSTEEAGRSSGGESLSLPVPSPSLGPSATDPAPDKEAAHHQSSSFSSSPTSSLSKLDLEHQREIQEGSVSLLLSSYHACKAFTCDDGRLASFFSFSCFSSFLVSPCFIVGGTAYVTVSAYLCCLVCGSCAMCGFLFLFAVYRSPEEVEDRETRKASRETGGRSCPADRKLGMTRDACSGDQSRGAEPFSASSRCLRPPPPTAPCQPRGQTMQGDGECAYAAPQSAPPLQALAPLSCPSPSFSAPPAFALHAAVMMPAHAGGRPAASELGTEREHELSRAFATREVKPSFCSSGGGWKGRTRSGRGGEAAALNGGERGGEDRQLTLWIVRARTVATMGLLNACNLSSMIVFEYCMLRNIIRDSGTNAQYRDGLNDLLNAQKAPRQNFTDFSVSLGPASYLLLALVPLLFLQRFCLSGLREAHRRFARARFAFQTFLSGT</sequence>
<feature type="compositionally biased region" description="Basic and acidic residues" evidence="1">
    <location>
        <begin position="535"/>
        <end position="557"/>
    </location>
</feature>
<protein>
    <recommendedName>
        <fullName evidence="5">Transmembrane protein</fullName>
    </recommendedName>
</protein>
<feature type="region of interest" description="Disordered" evidence="1">
    <location>
        <begin position="368"/>
        <end position="443"/>
    </location>
</feature>
<keyword evidence="2" id="KW-1133">Transmembrane helix</keyword>